<evidence type="ECO:0000256" key="2">
    <source>
        <dbReference type="ARBA" id="ARBA00004613"/>
    </source>
</evidence>
<keyword evidence="12" id="KW-0732">Signal</keyword>
<dbReference type="PANTHER" id="PTHR12283:SF6">
    <property type="entry name" value="GLUTAMINYL-PEPTIDE CYCLOTRANSFERASE-RELATED"/>
    <property type="match status" value="1"/>
</dbReference>
<dbReference type="EC" id="2.3.2.5" evidence="4"/>
<dbReference type="InterPro" id="IPR007484">
    <property type="entry name" value="Peptidase_M28"/>
</dbReference>
<protein>
    <recommendedName>
        <fullName evidence="5">Glutaminyl-peptide cyclotransferase</fullName>
        <ecNumber evidence="4">2.3.2.5</ecNumber>
    </recommendedName>
</protein>
<reference evidence="14" key="1">
    <citation type="submission" date="2021-01" db="EMBL/GenBank/DDBJ databases">
        <authorList>
            <person name="Li R."/>
            <person name="Bekaert M."/>
        </authorList>
    </citation>
    <scope>NUCLEOTIDE SEQUENCE</scope>
    <source>
        <strain evidence="14">Farmed</strain>
    </source>
</reference>
<dbReference type="GO" id="GO:0008270">
    <property type="term" value="F:zinc ion binding"/>
    <property type="evidence" value="ECO:0007669"/>
    <property type="project" value="TreeGrafter"/>
</dbReference>
<evidence type="ECO:0000256" key="10">
    <source>
        <dbReference type="ARBA" id="ARBA00023157"/>
    </source>
</evidence>
<evidence type="ECO:0000256" key="12">
    <source>
        <dbReference type="SAM" id="SignalP"/>
    </source>
</evidence>
<comment type="similarity">
    <text evidence="3">Belongs to the glutaminyl-peptide cyclotransferase family.</text>
</comment>
<keyword evidence="7 14" id="KW-0808">Transferase</keyword>
<dbReference type="PANTHER" id="PTHR12283">
    <property type="entry name" value="GLUTAMINYL-PEPTIDE CYCLOTRANSFERASE"/>
    <property type="match status" value="1"/>
</dbReference>
<feature type="domain" description="Peptidase M28" evidence="13">
    <location>
        <begin position="104"/>
        <end position="330"/>
    </location>
</feature>
<keyword evidence="8" id="KW-0479">Metal-binding</keyword>
<dbReference type="GO" id="GO:0016603">
    <property type="term" value="F:glutaminyl-peptide cyclotransferase activity"/>
    <property type="evidence" value="ECO:0007669"/>
    <property type="project" value="UniProtKB-EC"/>
</dbReference>
<dbReference type="Gene3D" id="3.40.630.10">
    <property type="entry name" value="Zn peptidases"/>
    <property type="match status" value="1"/>
</dbReference>
<dbReference type="SUPFAM" id="SSF53187">
    <property type="entry name" value="Zn-dependent exopeptidases"/>
    <property type="match status" value="1"/>
</dbReference>
<dbReference type="EMBL" id="CAHIKZ030001583">
    <property type="protein sequence ID" value="CAE1268834.1"/>
    <property type="molecule type" value="Genomic_DNA"/>
</dbReference>
<keyword evidence="10" id="KW-1015">Disulfide bond</keyword>
<dbReference type="Proteomes" id="UP000597762">
    <property type="component" value="Unassembled WGS sequence"/>
</dbReference>
<evidence type="ECO:0000256" key="5">
    <source>
        <dbReference type="ARBA" id="ARBA00016861"/>
    </source>
</evidence>
<keyword evidence="9" id="KW-0862">Zinc</keyword>
<name>A0A812CJ29_ACAPH</name>
<dbReference type="FunFam" id="3.40.630.10:FF:000029">
    <property type="entry name" value="Glutaminyl-peptide cyclotransferase"/>
    <property type="match status" value="1"/>
</dbReference>
<dbReference type="AlphaFoldDB" id="A0A812CJ29"/>
<evidence type="ECO:0000256" key="3">
    <source>
        <dbReference type="ARBA" id="ARBA00006014"/>
    </source>
</evidence>
<evidence type="ECO:0000256" key="8">
    <source>
        <dbReference type="ARBA" id="ARBA00022723"/>
    </source>
</evidence>
<proteinExistence type="inferred from homology"/>
<accession>A0A812CJ29</accession>
<evidence type="ECO:0000313" key="15">
    <source>
        <dbReference type="Proteomes" id="UP000597762"/>
    </source>
</evidence>
<evidence type="ECO:0000256" key="4">
    <source>
        <dbReference type="ARBA" id="ARBA00012012"/>
    </source>
</evidence>
<evidence type="ECO:0000256" key="11">
    <source>
        <dbReference type="ARBA" id="ARBA00023315"/>
    </source>
</evidence>
<feature type="chain" id="PRO_5032568136" description="Glutaminyl-peptide cyclotransferase" evidence="12">
    <location>
        <begin position="26"/>
        <end position="351"/>
    </location>
</feature>
<comment type="caution">
    <text evidence="14">The sequence shown here is derived from an EMBL/GenBank/DDBJ whole genome shotgun (WGS) entry which is preliminary data.</text>
</comment>
<keyword evidence="11 14" id="KW-0012">Acyltransferase</keyword>
<comment type="catalytic activity">
    <reaction evidence="1">
        <text>N-terminal L-glutaminyl-[peptide] = N-terminal 5-oxo-L-prolyl-[peptide] + NH4(+)</text>
        <dbReference type="Rhea" id="RHEA:23652"/>
        <dbReference type="Rhea" id="RHEA-COMP:11736"/>
        <dbReference type="Rhea" id="RHEA-COMP:11846"/>
        <dbReference type="ChEBI" id="CHEBI:28938"/>
        <dbReference type="ChEBI" id="CHEBI:64722"/>
        <dbReference type="ChEBI" id="CHEBI:87215"/>
        <dbReference type="EC" id="2.3.2.5"/>
    </reaction>
</comment>
<feature type="signal peptide" evidence="12">
    <location>
        <begin position="1"/>
        <end position="25"/>
    </location>
</feature>
<dbReference type="Pfam" id="PF04389">
    <property type="entry name" value="Peptidase_M28"/>
    <property type="match status" value="1"/>
</dbReference>
<evidence type="ECO:0000256" key="9">
    <source>
        <dbReference type="ARBA" id="ARBA00022833"/>
    </source>
</evidence>
<keyword evidence="6" id="KW-0964">Secreted</keyword>
<organism evidence="14 15">
    <name type="scientific">Acanthosepion pharaonis</name>
    <name type="common">Pharaoh cuttlefish</name>
    <name type="synonym">Sepia pharaonis</name>
    <dbReference type="NCBI Taxonomy" id="158019"/>
    <lineage>
        <taxon>Eukaryota</taxon>
        <taxon>Metazoa</taxon>
        <taxon>Spiralia</taxon>
        <taxon>Lophotrochozoa</taxon>
        <taxon>Mollusca</taxon>
        <taxon>Cephalopoda</taxon>
        <taxon>Coleoidea</taxon>
        <taxon>Decapodiformes</taxon>
        <taxon>Sepiida</taxon>
        <taxon>Sepiina</taxon>
        <taxon>Sepiidae</taxon>
        <taxon>Acanthosepion</taxon>
    </lineage>
</organism>
<evidence type="ECO:0000256" key="6">
    <source>
        <dbReference type="ARBA" id="ARBA00022525"/>
    </source>
</evidence>
<dbReference type="InterPro" id="IPR037457">
    <property type="entry name" value="M28_QC"/>
</dbReference>
<evidence type="ECO:0000313" key="14">
    <source>
        <dbReference type="EMBL" id="CAE1268834.1"/>
    </source>
</evidence>
<dbReference type="InterPro" id="IPR040234">
    <property type="entry name" value="QC/QCL"/>
</dbReference>
<comment type="subcellular location">
    <subcellularLocation>
        <location evidence="2">Secreted</location>
    </subcellularLocation>
</comment>
<keyword evidence="15" id="KW-1185">Reference proteome</keyword>
<evidence type="ECO:0000256" key="7">
    <source>
        <dbReference type="ARBA" id="ARBA00022679"/>
    </source>
</evidence>
<gene>
    <name evidence="14" type="ORF">SPHA_36274</name>
</gene>
<sequence>MVTCHNLVLGTFIFVLIGFLSLSEGRKSKWYSGKALSNLTSLGLFDEMWNQDLKPILIPRISGTENNILVRHHIIDRLKALGIWHIELDEFHEKTPERKVKFVNIIATLDPSAPKRVILACHYDSKKFPFEFIGAIDSAVPCALLLALARELKCLLQHRKQDLDTTLQLVFFDGEESVREWTETDSLYGSRHLATKWQNSIQPNGRNNLYSIAAFVLLDLIGNRQMKFHNYFPLETSQLFEILIKIEDSLLRRNLLHRDFNGAYESMFSQTLLNLPFGGIQDDHLPFFKKGVNVLHLICYPFPSVWHQPSDTENNLDKRSIANFKQVFTVFVAHYLKLDSWLEVCPIIQSK</sequence>
<dbReference type="GO" id="GO:0005576">
    <property type="term" value="C:extracellular region"/>
    <property type="evidence" value="ECO:0007669"/>
    <property type="project" value="UniProtKB-SubCell"/>
</dbReference>
<evidence type="ECO:0000259" key="13">
    <source>
        <dbReference type="Pfam" id="PF04389"/>
    </source>
</evidence>
<dbReference type="CDD" id="cd03880">
    <property type="entry name" value="M28_QC_like"/>
    <property type="match status" value="1"/>
</dbReference>
<evidence type="ECO:0000256" key="1">
    <source>
        <dbReference type="ARBA" id="ARBA00000001"/>
    </source>
</evidence>
<dbReference type="OrthoDB" id="3907302at2759"/>